<organism evidence="1 2">
    <name type="scientific">Brassica oleracea var. oleracea</name>
    <dbReference type="NCBI Taxonomy" id="109376"/>
    <lineage>
        <taxon>Eukaryota</taxon>
        <taxon>Viridiplantae</taxon>
        <taxon>Streptophyta</taxon>
        <taxon>Embryophyta</taxon>
        <taxon>Tracheophyta</taxon>
        <taxon>Spermatophyta</taxon>
        <taxon>Magnoliopsida</taxon>
        <taxon>eudicotyledons</taxon>
        <taxon>Gunneridae</taxon>
        <taxon>Pentapetalae</taxon>
        <taxon>rosids</taxon>
        <taxon>malvids</taxon>
        <taxon>Brassicales</taxon>
        <taxon>Brassicaceae</taxon>
        <taxon>Brassiceae</taxon>
        <taxon>Brassica</taxon>
    </lineage>
</organism>
<protein>
    <recommendedName>
        <fullName evidence="3">Ubiquitin-like domain-containing protein</fullName>
    </recommendedName>
</protein>
<dbReference type="PANTHER" id="PTHR47725">
    <property type="entry name" value="OS03G0364000 PROTEIN"/>
    <property type="match status" value="1"/>
</dbReference>
<dbReference type="EnsemblPlants" id="Bo9g133570.1">
    <property type="protein sequence ID" value="Bo9g133570.1"/>
    <property type="gene ID" value="Bo9g133570"/>
</dbReference>
<dbReference type="Proteomes" id="UP000032141">
    <property type="component" value="Chromosome C9"/>
</dbReference>
<dbReference type="Gene3D" id="3.10.20.90">
    <property type="entry name" value="Phosphatidylinositol 3-kinase Catalytic Subunit, Chain A, domain 1"/>
    <property type="match status" value="1"/>
</dbReference>
<dbReference type="PANTHER" id="PTHR47725:SF2">
    <property type="entry name" value="UBIQUITIN-LIKE DOMAIN-CONTAINING PROTEIN"/>
    <property type="match status" value="1"/>
</dbReference>
<evidence type="ECO:0008006" key="3">
    <source>
        <dbReference type="Google" id="ProtNLM"/>
    </source>
</evidence>
<reference evidence="1" key="2">
    <citation type="submission" date="2015-03" db="UniProtKB">
        <authorList>
            <consortium name="EnsemblPlants"/>
        </authorList>
    </citation>
    <scope>IDENTIFICATION</scope>
</reference>
<dbReference type="eggNOG" id="KOG4495">
    <property type="taxonomic scope" value="Eukaryota"/>
</dbReference>
<proteinExistence type="predicted"/>
<dbReference type="Gramene" id="Bo9g133570.1">
    <property type="protein sequence ID" value="Bo9g133570.1"/>
    <property type="gene ID" value="Bo9g133570"/>
</dbReference>
<keyword evidence="2" id="KW-1185">Reference proteome</keyword>
<name>A0A0D3EC87_BRAOL</name>
<evidence type="ECO:0000313" key="1">
    <source>
        <dbReference type="EnsemblPlants" id="Bo9g133570.1"/>
    </source>
</evidence>
<dbReference type="STRING" id="109376.A0A0D3EC87"/>
<evidence type="ECO:0000313" key="2">
    <source>
        <dbReference type="Proteomes" id="UP000032141"/>
    </source>
</evidence>
<dbReference type="OMA" id="CSSATHG"/>
<reference evidence="1 2" key="1">
    <citation type="journal article" date="2014" name="Genome Biol.">
        <title>Transcriptome and methylome profiling reveals relics of genome dominance in the mesopolyploid Brassica oleracea.</title>
        <authorList>
            <person name="Parkin I.A."/>
            <person name="Koh C."/>
            <person name="Tang H."/>
            <person name="Robinson S.J."/>
            <person name="Kagale S."/>
            <person name="Clarke W.E."/>
            <person name="Town C.D."/>
            <person name="Nixon J."/>
            <person name="Krishnakumar V."/>
            <person name="Bidwell S.L."/>
            <person name="Denoeud F."/>
            <person name="Belcram H."/>
            <person name="Links M.G."/>
            <person name="Just J."/>
            <person name="Clarke C."/>
            <person name="Bender T."/>
            <person name="Huebert T."/>
            <person name="Mason A.S."/>
            <person name="Pires J.C."/>
            <person name="Barker G."/>
            <person name="Moore J."/>
            <person name="Walley P.G."/>
            <person name="Manoli S."/>
            <person name="Batley J."/>
            <person name="Edwards D."/>
            <person name="Nelson M.N."/>
            <person name="Wang X."/>
            <person name="Paterson A.H."/>
            <person name="King G."/>
            <person name="Bancroft I."/>
            <person name="Chalhoub B."/>
            <person name="Sharpe A.G."/>
        </authorList>
    </citation>
    <scope>NUCLEOTIDE SEQUENCE</scope>
    <source>
        <strain evidence="1 2">cv. TO1000</strain>
    </source>
</reference>
<accession>A0A0D3EC87</accession>
<dbReference type="HOGENOM" id="CLU_1196344_0_0_1"/>
<dbReference type="AlphaFoldDB" id="A0A0D3EC87"/>
<sequence>MGHVLGLGYTSLSFLFSSLHSHLSGSHVNERPPSPQSHREQTMIPHLLPRPSPSRFHRIGSIRLVRSVQDPAQGQELLLRHVPLLQRRHEDVHPPRRSSAARLLSFDQALLRHGIKLFRRRILHHRAPDPGEKARMEKWWDGSGPCSSATHGRLVKTEKDTRLDLSQKAKKGNKPVSSQRLVLMSTEEVLEDSKYLAEQQVENDAVVALTLRKDDNEFEDVDIAQPTDFSIS</sequence>